<accession>A0A918TRI3</accession>
<dbReference type="InterPro" id="IPR049331">
    <property type="entry name" value="Top1B_N_bact"/>
</dbReference>
<dbReference type="PANTHER" id="PTHR10290">
    <property type="entry name" value="DNA TOPOISOMERASE I"/>
    <property type="match status" value="1"/>
</dbReference>
<comment type="catalytic activity">
    <reaction evidence="1">
        <text>ATP-independent breakage of single-stranded DNA, followed by passage and rejoining.</text>
        <dbReference type="EC" id="5.6.2.1"/>
    </reaction>
</comment>
<feature type="domain" description="DNA topoisomerase IB N-terminal" evidence="9">
    <location>
        <begin position="30"/>
        <end position="78"/>
    </location>
</feature>
<dbReference type="GO" id="GO:0006265">
    <property type="term" value="P:DNA topological change"/>
    <property type="evidence" value="ECO:0007669"/>
    <property type="project" value="InterPro"/>
</dbReference>
<dbReference type="EMBL" id="BMXI01000011">
    <property type="protein sequence ID" value="GHC57825.1"/>
    <property type="molecule type" value="Genomic_DNA"/>
</dbReference>
<dbReference type="GO" id="GO:0003677">
    <property type="term" value="F:DNA binding"/>
    <property type="evidence" value="ECO:0007669"/>
    <property type="project" value="UniProtKB-KW"/>
</dbReference>
<reference evidence="10" key="1">
    <citation type="journal article" date="2014" name="Int. J. Syst. Evol. Microbiol.">
        <title>Complete genome sequence of Corynebacterium casei LMG S-19264T (=DSM 44701T), isolated from a smear-ripened cheese.</title>
        <authorList>
            <consortium name="US DOE Joint Genome Institute (JGI-PGF)"/>
            <person name="Walter F."/>
            <person name="Albersmeier A."/>
            <person name="Kalinowski J."/>
            <person name="Ruckert C."/>
        </authorList>
    </citation>
    <scope>NUCLEOTIDE SEQUENCE</scope>
    <source>
        <strain evidence="10">KCTC 12988</strain>
    </source>
</reference>
<reference evidence="10" key="2">
    <citation type="submission" date="2020-09" db="EMBL/GenBank/DDBJ databases">
        <authorList>
            <person name="Sun Q."/>
            <person name="Kim S."/>
        </authorList>
    </citation>
    <scope>NUCLEOTIDE SEQUENCE</scope>
    <source>
        <strain evidence="10">KCTC 12988</strain>
    </source>
</reference>
<dbReference type="InterPro" id="IPR035447">
    <property type="entry name" value="DNA_topo_I_N_sf"/>
</dbReference>
<evidence type="ECO:0000313" key="10">
    <source>
        <dbReference type="EMBL" id="GHC57825.1"/>
    </source>
</evidence>
<evidence type="ECO:0000256" key="5">
    <source>
        <dbReference type="ARBA" id="ARBA00023125"/>
    </source>
</evidence>
<dbReference type="AlphaFoldDB" id="A0A918TRI3"/>
<dbReference type="InterPro" id="IPR011010">
    <property type="entry name" value="DNA_brk_join_enz"/>
</dbReference>
<keyword evidence="5" id="KW-0238">DNA-binding</keyword>
<evidence type="ECO:0000313" key="11">
    <source>
        <dbReference type="Proteomes" id="UP000644507"/>
    </source>
</evidence>
<evidence type="ECO:0000256" key="1">
    <source>
        <dbReference type="ARBA" id="ARBA00000213"/>
    </source>
</evidence>
<dbReference type="Pfam" id="PF01028">
    <property type="entry name" value="Topoisom_I"/>
    <property type="match status" value="1"/>
</dbReference>
<evidence type="ECO:0000256" key="6">
    <source>
        <dbReference type="ARBA" id="ARBA00023235"/>
    </source>
</evidence>
<evidence type="ECO:0000259" key="8">
    <source>
        <dbReference type="Pfam" id="PF01028"/>
    </source>
</evidence>
<dbReference type="RefSeq" id="WP_189570549.1">
    <property type="nucleotide sequence ID" value="NZ_BMXI01000011.1"/>
</dbReference>
<comment type="similarity">
    <text evidence="2">Belongs to the type IB topoisomerase family.</text>
</comment>
<dbReference type="Gene3D" id="3.30.66.10">
    <property type="entry name" value="DNA topoisomerase I domain"/>
    <property type="match status" value="1"/>
</dbReference>
<dbReference type="GO" id="GO:0003917">
    <property type="term" value="F:DNA topoisomerase type I (single strand cut, ATP-independent) activity"/>
    <property type="evidence" value="ECO:0007669"/>
    <property type="project" value="UniProtKB-EC"/>
</dbReference>
<dbReference type="PROSITE" id="PS52038">
    <property type="entry name" value="TOPO_IB_2"/>
    <property type="match status" value="1"/>
</dbReference>
<dbReference type="Pfam" id="PF21338">
    <property type="entry name" value="Top1B_N_bact"/>
    <property type="match status" value="1"/>
</dbReference>
<dbReference type="SUPFAM" id="SSF56349">
    <property type="entry name" value="DNA breaking-rejoining enzymes"/>
    <property type="match status" value="1"/>
</dbReference>
<dbReference type="PANTHER" id="PTHR10290:SF3">
    <property type="entry name" value="DNA TOPOISOMERASE 1"/>
    <property type="match status" value="1"/>
</dbReference>
<gene>
    <name evidence="10" type="ORF">GCM10007100_25850</name>
</gene>
<dbReference type="Proteomes" id="UP000644507">
    <property type="component" value="Unassembled WGS sequence"/>
</dbReference>
<evidence type="ECO:0000256" key="2">
    <source>
        <dbReference type="ARBA" id="ARBA00006645"/>
    </source>
</evidence>
<dbReference type="InterPro" id="IPR001631">
    <property type="entry name" value="TopoI"/>
</dbReference>
<proteinExistence type="inferred from homology"/>
<dbReference type="EC" id="5.6.2.1" evidence="3"/>
<dbReference type="SUPFAM" id="SSF55869">
    <property type="entry name" value="DNA topoisomerase I domain"/>
    <property type="match status" value="1"/>
</dbReference>
<dbReference type="Gene3D" id="1.10.132.120">
    <property type="match status" value="1"/>
</dbReference>
<feature type="region of interest" description="Disordered" evidence="7">
    <location>
        <begin position="1"/>
        <end position="20"/>
    </location>
</feature>
<dbReference type="Gene3D" id="3.90.15.10">
    <property type="entry name" value="Topoisomerase I, Chain A, domain 3"/>
    <property type="match status" value="1"/>
</dbReference>
<dbReference type="InterPro" id="IPR051062">
    <property type="entry name" value="Topoisomerase_IB"/>
</dbReference>
<evidence type="ECO:0000256" key="7">
    <source>
        <dbReference type="SAM" id="MobiDB-lite"/>
    </source>
</evidence>
<evidence type="ECO:0000256" key="4">
    <source>
        <dbReference type="ARBA" id="ARBA00023029"/>
    </source>
</evidence>
<keyword evidence="4" id="KW-0799">Topoisomerase</keyword>
<keyword evidence="11" id="KW-1185">Reference proteome</keyword>
<evidence type="ECO:0000259" key="9">
    <source>
        <dbReference type="Pfam" id="PF21338"/>
    </source>
</evidence>
<comment type="caution">
    <text evidence="10">The sequence shown here is derived from an EMBL/GenBank/DDBJ whole genome shotgun (WGS) entry which is preliminary data.</text>
</comment>
<name>A0A918TRI3_9BACT</name>
<protein>
    <recommendedName>
        <fullName evidence="3">DNA topoisomerase</fullName>
        <ecNumber evidence="3">5.6.2.1</ecNumber>
    </recommendedName>
</protein>
<dbReference type="InterPro" id="IPR014711">
    <property type="entry name" value="TopoI_cat_a-hlx-sub_euk"/>
</dbReference>
<feature type="domain" description="DNA topoisomerase I catalytic core eukaryotic-type" evidence="8">
    <location>
        <begin position="94"/>
        <end position="300"/>
    </location>
</feature>
<evidence type="ECO:0000256" key="3">
    <source>
        <dbReference type="ARBA" id="ARBA00012891"/>
    </source>
</evidence>
<dbReference type="PRINTS" id="PR00416">
    <property type="entry name" value="EUTPISMRASEI"/>
</dbReference>
<dbReference type="InterPro" id="IPR013500">
    <property type="entry name" value="TopoI_cat_euk"/>
</dbReference>
<keyword evidence="6" id="KW-0413">Isomerase</keyword>
<sequence>MNATTPSLPPNLVYSHDGDSGFRRKGAGRGFAYYDKKGKLVKDPEIKQRLQALAIPPAYQEVWFCENPQGHLQATGIDERGRKQYRYHPDWTAWRDRQKFDSLLPFAKTLPKIRNAVRAHLDCDSLSKDSVIAAVVRLLDKTALRIGNEVYQQENGTTGLTTLKSRHVETHDGYLQLNFRAKGGERREFELYLPTIASVVEKLDDLPGQRLFQYRHADDETLHPITSTDINEWLKEVSNLDISAKDFRTWRASQLTLSHLLQHEPAKNKAETIKQENSALKATSLELGHRPPVCRKHYVHPMILEAHREGALQDYLSPKRRLNGLSTAENKLLSFLTKIA</sequence>
<organism evidence="10 11">
    <name type="scientific">Roseibacillus persicicus</name>
    <dbReference type="NCBI Taxonomy" id="454148"/>
    <lineage>
        <taxon>Bacteria</taxon>
        <taxon>Pseudomonadati</taxon>
        <taxon>Verrucomicrobiota</taxon>
        <taxon>Verrucomicrobiia</taxon>
        <taxon>Verrucomicrobiales</taxon>
        <taxon>Verrucomicrobiaceae</taxon>
        <taxon>Roseibacillus</taxon>
    </lineage>
</organism>